<dbReference type="AlphaFoldDB" id="A0A8T0F6G0"/>
<keyword evidence="3" id="KW-0964">Secreted</keyword>
<evidence type="ECO:0000256" key="3">
    <source>
        <dbReference type="ARBA" id="ARBA00022525"/>
    </source>
</evidence>
<evidence type="ECO:0000256" key="5">
    <source>
        <dbReference type="ARBA" id="ARBA00022842"/>
    </source>
</evidence>
<evidence type="ECO:0000256" key="7">
    <source>
        <dbReference type="ARBA" id="ARBA00023239"/>
    </source>
</evidence>
<gene>
    <name evidence="8" type="ORF">HNY73_008448</name>
</gene>
<dbReference type="GO" id="GO:0005576">
    <property type="term" value="C:extracellular region"/>
    <property type="evidence" value="ECO:0007669"/>
    <property type="project" value="UniProtKB-SubCell"/>
</dbReference>
<keyword evidence="7" id="KW-0456">Lyase</keyword>
<dbReference type="SUPFAM" id="SSF51695">
    <property type="entry name" value="PLC-like phosphodiesterases"/>
    <property type="match status" value="1"/>
</dbReference>
<organism evidence="8 9">
    <name type="scientific">Argiope bruennichi</name>
    <name type="common">Wasp spider</name>
    <name type="synonym">Aranea bruennichi</name>
    <dbReference type="NCBI Taxonomy" id="94029"/>
    <lineage>
        <taxon>Eukaryota</taxon>
        <taxon>Metazoa</taxon>
        <taxon>Ecdysozoa</taxon>
        <taxon>Arthropoda</taxon>
        <taxon>Chelicerata</taxon>
        <taxon>Arachnida</taxon>
        <taxon>Araneae</taxon>
        <taxon>Araneomorphae</taxon>
        <taxon>Entelegynae</taxon>
        <taxon>Araneoidea</taxon>
        <taxon>Araneidae</taxon>
        <taxon>Argiope</taxon>
    </lineage>
</organism>
<evidence type="ECO:0000256" key="4">
    <source>
        <dbReference type="ARBA" id="ARBA00022723"/>
    </source>
</evidence>
<reference evidence="8" key="2">
    <citation type="submission" date="2020-06" db="EMBL/GenBank/DDBJ databases">
        <authorList>
            <person name="Sheffer M."/>
        </authorList>
    </citation>
    <scope>NUCLEOTIDE SEQUENCE</scope>
</reference>
<name>A0A8T0F6G0_ARGBR</name>
<keyword evidence="6" id="KW-1015">Disulfide bond</keyword>
<dbReference type="GO" id="GO:0046872">
    <property type="term" value="F:metal ion binding"/>
    <property type="evidence" value="ECO:0007669"/>
    <property type="project" value="UniProtKB-KW"/>
</dbReference>
<dbReference type="Gene3D" id="3.20.20.190">
    <property type="entry name" value="Phosphatidylinositol (PI) phosphodiesterase"/>
    <property type="match status" value="1"/>
</dbReference>
<evidence type="ECO:0000256" key="1">
    <source>
        <dbReference type="ARBA" id="ARBA00000110"/>
    </source>
</evidence>
<reference evidence="8" key="1">
    <citation type="journal article" date="2020" name="bioRxiv">
        <title>Chromosome-level reference genome of the European wasp spider Argiope bruennichi: a resource for studies on range expansion and evolutionary adaptation.</title>
        <authorList>
            <person name="Sheffer M.M."/>
            <person name="Hoppe A."/>
            <person name="Krehenwinkel H."/>
            <person name="Uhl G."/>
            <person name="Kuss A.W."/>
            <person name="Jensen L."/>
            <person name="Jensen C."/>
            <person name="Gillespie R.G."/>
            <person name="Hoff K.J."/>
            <person name="Prost S."/>
        </authorList>
    </citation>
    <scope>NUCLEOTIDE SEQUENCE</scope>
</reference>
<accession>A0A8T0F6G0</accession>
<dbReference type="EMBL" id="JABXBU010000015">
    <property type="protein sequence ID" value="KAF8786776.1"/>
    <property type="molecule type" value="Genomic_DNA"/>
</dbReference>
<dbReference type="GO" id="GO:0008081">
    <property type="term" value="F:phosphoric diester hydrolase activity"/>
    <property type="evidence" value="ECO:0007669"/>
    <property type="project" value="InterPro"/>
</dbReference>
<dbReference type="InterPro" id="IPR017946">
    <property type="entry name" value="PLC-like_Pdiesterase_TIM-brl"/>
</dbReference>
<dbReference type="GO" id="GO:0006629">
    <property type="term" value="P:lipid metabolic process"/>
    <property type="evidence" value="ECO:0007669"/>
    <property type="project" value="InterPro"/>
</dbReference>
<proteinExistence type="predicted"/>
<dbReference type="Proteomes" id="UP000807504">
    <property type="component" value="Unassembled WGS sequence"/>
</dbReference>
<comment type="caution">
    <text evidence="8">The sequence shown here is derived from an EMBL/GenBank/DDBJ whole genome shotgun (WGS) entry which is preliminary data.</text>
</comment>
<sequence>MCTVLFFFLRPRCISCDKQRPFYNIGHMVNSIEEIEEFLRKGSNVLETDIQFFPNGSVKEIYHGSPCDCGRHCEGKANLRDYLKHLRNITDPNTPGNYYEQLLMHFFDLKLDTSNDKKESGRDIARHVLNYLWSDNGDRKQEMRVLIYFDNIKDKDVVLGFRNEFKRQGQTSRLKDVGFDGGSGSISDIEKTFGDLKIENVWIGDGSSNCFSFIRPDARLKKETAVRDSRHGFINKVYKWTIDLHYLMRETLNLEVDGMITNDPDRLLEIIKEPEFEKSLRLATVDDNPFEKYIDE</sequence>
<comment type="catalytic activity">
    <reaction evidence="1">
        <text>an N-(acyl)-sphingosylphosphoethanolamine = an N-(acyl)-sphingosyl-1,3-cyclic phosphate + ethanolamine</text>
        <dbReference type="Rhea" id="RHEA:60648"/>
        <dbReference type="ChEBI" id="CHEBI:57603"/>
        <dbReference type="ChEBI" id="CHEBI:143891"/>
        <dbReference type="ChEBI" id="CHEBI:143892"/>
    </reaction>
</comment>
<keyword evidence="4" id="KW-0479">Metal-binding</keyword>
<keyword evidence="5" id="KW-0460">Magnesium</keyword>
<evidence type="ECO:0000313" key="9">
    <source>
        <dbReference type="Proteomes" id="UP000807504"/>
    </source>
</evidence>
<evidence type="ECO:0000256" key="2">
    <source>
        <dbReference type="ARBA" id="ARBA00004613"/>
    </source>
</evidence>
<keyword evidence="9" id="KW-1185">Reference proteome</keyword>
<protein>
    <submittedName>
        <fullName evidence="8">Dermonecrotic toxin LiSicTox-alphaV1 like protein</fullName>
    </submittedName>
</protein>
<evidence type="ECO:0000313" key="8">
    <source>
        <dbReference type="EMBL" id="KAF8786776.1"/>
    </source>
</evidence>
<dbReference type="GO" id="GO:0016829">
    <property type="term" value="F:lyase activity"/>
    <property type="evidence" value="ECO:0007669"/>
    <property type="project" value="UniProtKB-KW"/>
</dbReference>
<comment type="subcellular location">
    <subcellularLocation>
        <location evidence="2">Secreted</location>
    </subcellularLocation>
</comment>
<evidence type="ECO:0000256" key="6">
    <source>
        <dbReference type="ARBA" id="ARBA00023157"/>
    </source>
</evidence>